<dbReference type="SUPFAM" id="SSF55811">
    <property type="entry name" value="Nudix"/>
    <property type="match status" value="1"/>
</dbReference>
<dbReference type="Gene3D" id="6.10.250.1120">
    <property type="match status" value="1"/>
</dbReference>
<evidence type="ECO:0000256" key="1">
    <source>
        <dbReference type="ARBA" id="ARBA00001946"/>
    </source>
</evidence>
<keyword evidence="5" id="KW-1185">Reference proteome</keyword>
<evidence type="ECO:0000256" key="2">
    <source>
        <dbReference type="ARBA" id="ARBA00022801"/>
    </source>
</evidence>
<comment type="cofactor">
    <cofactor evidence="1">
        <name>Mg(2+)</name>
        <dbReference type="ChEBI" id="CHEBI:18420"/>
    </cofactor>
</comment>
<comment type="caution">
    <text evidence="4">The sequence shown here is derived from an EMBL/GenBank/DDBJ whole genome shotgun (WGS) entry which is preliminary data.</text>
</comment>
<gene>
    <name evidence="4" type="ORF">G9H71_21595</name>
</gene>
<name>A0ABX0GZK4_9ACTN</name>
<dbReference type="EMBL" id="JAANNP010000149">
    <property type="protein sequence ID" value="NHC16384.1"/>
    <property type="molecule type" value="Genomic_DNA"/>
</dbReference>
<protein>
    <submittedName>
        <fullName evidence="4">NUDIX domain-containing protein</fullName>
    </submittedName>
</protein>
<dbReference type="PANTHER" id="PTHR43046:SF16">
    <property type="entry name" value="ADP-RIBOSE PYROPHOSPHATASE YJHB-RELATED"/>
    <property type="match status" value="1"/>
</dbReference>
<dbReference type="Pfam" id="PF00293">
    <property type="entry name" value="NUDIX"/>
    <property type="match status" value="1"/>
</dbReference>
<dbReference type="PROSITE" id="PS51462">
    <property type="entry name" value="NUDIX"/>
    <property type="match status" value="1"/>
</dbReference>
<dbReference type="InterPro" id="IPR000086">
    <property type="entry name" value="NUDIX_hydrolase_dom"/>
</dbReference>
<evidence type="ECO:0000313" key="5">
    <source>
        <dbReference type="Proteomes" id="UP000800981"/>
    </source>
</evidence>
<dbReference type="Proteomes" id="UP000800981">
    <property type="component" value="Unassembled WGS sequence"/>
</dbReference>
<evidence type="ECO:0000313" key="4">
    <source>
        <dbReference type="EMBL" id="NHC16384.1"/>
    </source>
</evidence>
<feature type="domain" description="Nudix hydrolase" evidence="3">
    <location>
        <begin position="59"/>
        <end position="192"/>
    </location>
</feature>
<dbReference type="Pfam" id="PF12535">
    <property type="entry name" value="Nudix_N"/>
    <property type="match status" value="1"/>
</dbReference>
<reference evidence="4 5" key="1">
    <citation type="submission" date="2020-03" db="EMBL/GenBank/DDBJ databases">
        <title>Two novel Motilibacter sp.</title>
        <authorList>
            <person name="Liu S."/>
        </authorList>
    </citation>
    <scope>NUCLEOTIDE SEQUENCE [LARGE SCALE GENOMIC DNA]</scope>
    <source>
        <strain evidence="4 5">E257</strain>
    </source>
</reference>
<dbReference type="Gene3D" id="3.90.79.10">
    <property type="entry name" value="Nucleoside Triphosphate Pyrophosphohydrolase"/>
    <property type="match status" value="1"/>
</dbReference>
<dbReference type="InterPro" id="IPR059176">
    <property type="entry name" value="UDP-X_N"/>
</dbReference>
<sequence length="200" mass="21901">MVELAAIAQTGLYYSADPFDRQRYAQVGEVAEQLRALVTAGPVPELGRLVDPEGGHATPKVDARGAVFDAEGRLLMTRERSDGLWTLPGGWCDVLEPPTTNVLREIREEGGVEARLLRVAAVLDREVRGHQPPLPVHVYKLFFVCEEVSRGGALDAKEILEVGWFDPDDLPPLSTARILPDEIAICVAAWRDPSLPTVVD</sequence>
<accession>A0ABX0GZK4</accession>
<organism evidence="4 5">
    <name type="scientific">Motilibacter deserti</name>
    <dbReference type="NCBI Taxonomy" id="2714956"/>
    <lineage>
        <taxon>Bacteria</taxon>
        <taxon>Bacillati</taxon>
        <taxon>Actinomycetota</taxon>
        <taxon>Actinomycetes</taxon>
        <taxon>Motilibacterales</taxon>
        <taxon>Motilibacteraceae</taxon>
        <taxon>Motilibacter</taxon>
    </lineage>
</organism>
<dbReference type="InterPro" id="IPR015797">
    <property type="entry name" value="NUDIX_hydrolase-like_dom_sf"/>
</dbReference>
<evidence type="ECO:0000259" key="3">
    <source>
        <dbReference type="PROSITE" id="PS51462"/>
    </source>
</evidence>
<proteinExistence type="predicted"/>
<keyword evidence="2" id="KW-0378">Hydrolase</keyword>
<dbReference type="PANTHER" id="PTHR43046">
    <property type="entry name" value="GDP-MANNOSE MANNOSYL HYDROLASE"/>
    <property type="match status" value="1"/>
</dbReference>